<dbReference type="STRING" id="63057.A0A2P5ETQ2"/>
<accession>A0A2P5ETQ2</accession>
<dbReference type="PANTHER" id="PTHR31325">
    <property type="entry name" value="OS01G0798800 PROTEIN-RELATED"/>
    <property type="match status" value="1"/>
</dbReference>
<sequence>MTQIIPESFRKAWSESEFRVTVLVSLILQSILVMMGSRRKYSTEMWTRFILWMAYLSADWVATLSIGAISNLQGDGLDETSTGKKYTITLFWAPFLLLHLGGPDTITAYSLEDNELWWRKFVSLGVKVGFAFYIFLSAWSNDRLNFLSVPILVAGIIKFGERIWVLMSASREHFRKSMFPSPDPGPNYASYMDEYRSKKAEGFKVYSAKITEAPTVGHTHHHHVHNVVTIPYAHNLQNAYKFFQMFKCLFADLILSIHNIVNSQSFFQRASSREVFRVIEIELGFVYDVFYTKAVVIYSVVGGFLRLVSVSCIVSVSLAFLFIDKRDYSSTEVVITYILLAGAIVLEIYAVVLLLCSDWTILWLSNRKNRVVVKLLYQAICSISTSEDKKKRWTNLIGQYNLIRFCLKHKPANKCRLYRKVISIYDLLVSKYRCEKRSVPDKLKELIFQQLLMKSRSTADLSARKELCDHRGEWVLKNERCDHIIGWSIGGEFDQSILLWHIATDLCYDKDRDENSTITSQLNESYYLQDLSKLLSEYMMYILVTLPFMLPNGIGQIRFQDTCAEAIEFFGQRKSMAKENKARRGLLEVSTEIPPSQVKGDRSKSVLFDACRLAKDLQSLETDWSREKKWEVISHVWVEILSYAASQCQSNQHSQQLRRGGELLTHVWLLMAHLGITKQFQITDGYARTKLIVQ</sequence>
<feature type="transmembrane region" description="Helical" evidence="1">
    <location>
        <begin position="121"/>
        <end position="140"/>
    </location>
</feature>
<comment type="caution">
    <text evidence="3">The sequence shown here is derived from an EMBL/GenBank/DDBJ whole genome shotgun (WGS) entry which is preliminary data.</text>
</comment>
<name>A0A2P5ETQ2_TREOI</name>
<keyword evidence="1" id="KW-0472">Membrane</keyword>
<protein>
    <recommendedName>
        <fullName evidence="2">DUF4220 domain-containing protein</fullName>
    </recommendedName>
</protein>
<dbReference type="OrthoDB" id="1689146at2759"/>
<gene>
    <name evidence="3" type="ORF">TorRG33x02_153070</name>
</gene>
<feature type="transmembrane region" description="Helical" evidence="1">
    <location>
        <begin position="89"/>
        <end position="109"/>
    </location>
</feature>
<feature type="transmembrane region" description="Helical" evidence="1">
    <location>
        <begin position="295"/>
        <end position="323"/>
    </location>
</feature>
<feature type="domain" description="DUF4220" evidence="2">
    <location>
        <begin position="52"/>
        <end position="404"/>
    </location>
</feature>
<dbReference type="InterPro" id="IPR025315">
    <property type="entry name" value="DUF4220"/>
</dbReference>
<dbReference type="InterPro" id="IPR007658">
    <property type="entry name" value="DUF594"/>
</dbReference>
<evidence type="ECO:0000313" key="4">
    <source>
        <dbReference type="Proteomes" id="UP000237000"/>
    </source>
</evidence>
<dbReference type="Pfam" id="PF04578">
    <property type="entry name" value="DUF594"/>
    <property type="match status" value="1"/>
</dbReference>
<organism evidence="3 4">
    <name type="scientific">Trema orientale</name>
    <name type="common">Charcoal tree</name>
    <name type="synonym">Celtis orientalis</name>
    <dbReference type="NCBI Taxonomy" id="63057"/>
    <lineage>
        <taxon>Eukaryota</taxon>
        <taxon>Viridiplantae</taxon>
        <taxon>Streptophyta</taxon>
        <taxon>Embryophyta</taxon>
        <taxon>Tracheophyta</taxon>
        <taxon>Spermatophyta</taxon>
        <taxon>Magnoliopsida</taxon>
        <taxon>eudicotyledons</taxon>
        <taxon>Gunneridae</taxon>
        <taxon>Pentapetalae</taxon>
        <taxon>rosids</taxon>
        <taxon>fabids</taxon>
        <taxon>Rosales</taxon>
        <taxon>Cannabaceae</taxon>
        <taxon>Trema</taxon>
    </lineage>
</organism>
<dbReference type="Pfam" id="PF13968">
    <property type="entry name" value="DUF4220"/>
    <property type="match status" value="1"/>
</dbReference>
<keyword evidence="1" id="KW-0812">Transmembrane</keyword>
<reference evidence="4" key="1">
    <citation type="submission" date="2016-06" db="EMBL/GenBank/DDBJ databases">
        <title>Parallel loss of symbiosis genes in relatives of nitrogen-fixing non-legume Parasponia.</title>
        <authorList>
            <person name="Van Velzen R."/>
            <person name="Holmer R."/>
            <person name="Bu F."/>
            <person name="Rutten L."/>
            <person name="Van Zeijl A."/>
            <person name="Liu W."/>
            <person name="Santuari L."/>
            <person name="Cao Q."/>
            <person name="Sharma T."/>
            <person name="Shen D."/>
            <person name="Roswanjaya Y."/>
            <person name="Wardhani T."/>
            <person name="Kalhor M.S."/>
            <person name="Jansen J."/>
            <person name="Van den Hoogen J."/>
            <person name="Gungor B."/>
            <person name="Hartog M."/>
            <person name="Hontelez J."/>
            <person name="Verver J."/>
            <person name="Yang W.-C."/>
            <person name="Schijlen E."/>
            <person name="Repin R."/>
            <person name="Schilthuizen M."/>
            <person name="Schranz E."/>
            <person name="Heidstra R."/>
            <person name="Miyata K."/>
            <person name="Fedorova E."/>
            <person name="Kohlen W."/>
            <person name="Bisseling T."/>
            <person name="Smit S."/>
            <person name="Geurts R."/>
        </authorList>
    </citation>
    <scope>NUCLEOTIDE SEQUENCE [LARGE SCALE GENOMIC DNA]</scope>
    <source>
        <strain evidence="4">cv. RG33-2</strain>
    </source>
</reference>
<evidence type="ECO:0000259" key="2">
    <source>
        <dbReference type="Pfam" id="PF13968"/>
    </source>
</evidence>
<dbReference type="InParanoid" id="A0A2P5ETQ2"/>
<dbReference type="Proteomes" id="UP000237000">
    <property type="component" value="Unassembled WGS sequence"/>
</dbReference>
<dbReference type="EMBL" id="JXTC01000100">
    <property type="protein sequence ID" value="PON88924.1"/>
    <property type="molecule type" value="Genomic_DNA"/>
</dbReference>
<feature type="transmembrane region" description="Helical" evidence="1">
    <location>
        <begin position="20"/>
        <end position="37"/>
    </location>
</feature>
<keyword evidence="4" id="KW-1185">Reference proteome</keyword>
<feature type="transmembrane region" description="Helical" evidence="1">
    <location>
        <begin position="146"/>
        <end position="167"/>
    </location>
</feature>
<feature type="transmembrane region" description="Helical" evidence="1">
    <location>
        <begin position="49"/>
        <end position="69"/>
    </location>
</feature>
<evidence type="ECO:0000256" key="1">
    <source>
        <dbReference type="SAM" id="Phobius"/>
    </source>
</evidence>
<evidence type="ECO:0000313" key="3">
    <source>
        <dbReference type="EMBL" id="PON88924.1"/>
    </source>
</evidence>
<dbReference type="AlphaFoldDB" id="A0A2P5ETQ2"/>
<feature type="transmembrane region" description="Helical" evidence="1">
    <location>
        <begin position="335"/>
        <end position="364"/>
    </location>
</feature>
<keyword evidence="1" id="KW-1133">Transmembrane helix</keyword>
<proteinExistence type="predicted"/>